<gene>
    <name evidence="12" type="ORF">AKJ29_06905</name>
</gene>
<dbReference type="RefSeq" id="WP_055187418.1">
    <property type="nucleotide sequence ID" value="NZ_FPBS01000008.1"/>
</dbReference>
<dbReference type="GO" id="GO:0015031">
    <property type="term" value="P:protein transport"/>
    <property type="evidence" value="ECO:0007669"/>
    <property type="project" value="InterPro"/>
</dbReference>
<organism evidence="12 13">
    <name type="scientific">Aliiroseovarius crassostreae</name>
    <dbReference type="NCBI Taxonomy" id="154981"/>
    <lineage>
        <taxon>Bacteria</taxon>
        <taxon>Pseudomonadati</taxon>
        <taxon>Pseudomonadota</taxon>
        <taxon>Alphaproteobacteria</taxon>
        <taxon>Rhodobacterales</taxon>
        <taxon>Paracoccaceae</taxon>
        <taxon>Aliiroseovarius</taxon>
    </lineage>
</organism>
<keyword evidence="13" id="KW-1185">Reference proteome</keyword>
<keyword evidence="3 9" id="KW-0813">Transport</keyword>
<evidence type="ECO:0000256" key="5">
    <source>
        <dbReference type="ARBA" id="ARBA00022519"/>
    </source>
</evidence>
<dbReference type="Gene3D" id="2.40.50.100">
    <property type="match status" value="1"/>
</dbReference>
<evidence type="ECO:0000256" key="2">
    <source>
        <dbReference type="ARBA" id="ARBA00009477"/>
    </source>
</evidence>
<dbReference type="InterPro" id="IPR010129">
    <property type="entry name" value="T1SS_HlyD"/>
</dbReference>
<dbReference type="InterPro" id="IPR058982">
    <property type="entry name" value="Beta-barrel_AprE"/>
</dbReference>
<comment type="similarity">
    <text evidence="2 9">Belongs to the membrane fusion protein (MFP) (TC 8.A.1) family.</text>
</comment>
<dbReference type="EMBL" id="LKBA01000001">
    <property type="protein sequence ID" value="KPN64940.1"/>
    <property type="molecule type" value="Genomic_DNA"/>
</dbReference>
<reference evidence="12 13" key="1">
    <citation type="submission" date="2015-09" db="EMBL/GenBank/DDBJ databases">
        <title>Draft genome sequence of Aliiroseovarius crassostreae CV919-312TSm, the causative agent of Roseovarius Oyster Disease (formerly Juvenile Oyster Disease).</title>
        <authorList>
            <person name="Kessner L."/>
            <person name="Spinard E."/>
            <person name="Nelson D."/>
        </authorList>
    </citation>
    <scope>NUCLEOTIDE SEQUENCE [LARGE SCALE GENOMIC DNA]</scope>
    <source>
        <strain evidence="12 13">CV919-312</strain>
    </source>
</reference>
<evidence type="ECO:0000256" key="8">
    <source>
        <dbReference type="ARBA" id="ARBA00023136"/>
    </source>
</evidence>
<dbReference type="PRINTS" id="PR01490">
    <property type="entry name" value="RTXTOXIND"/>
</dbReference>
<evidence type="ECO:0000256" key="7">
    <source>
        <dbReference type="ARBA" id="ARBA00022989"/>
    </source>
</evidence>
<evidence type="ECO:0000313" key="12">
    <source>
        <dbReference type="EMBL" id="KPN64940.1"/>
    </source>
</evidence>
<evidence type="ECO:0000256" key="9">
    <source>
        <dbReference type="RuleBase" id="RU365093"/>
    </source>
</evidence>
<name>A0A0P7I6C1_9RHOB</name>
<comment type="subcellular location">
    <subcellularLocation>
        <location evidence="1 9">Cell inner membrane</location>
        <topology evidence="1 9">Single-pass membrane protein</topology>
    </subcellularLocation>
</comment>
<comment type="caution">
    <text evidence="12">The sequence shown here is derived from an EMBL/GenBank/DDBJ whole genome shotgun (WGS) entry which is preliminary data.</text>
</comment>
<evidence type="ECO:0000256" key="3">
    <source>
        <dbReference type="ARBA" id="ARBA00022448"/>
    </source>
</evidence>
<dbReference type="Proteomes" id="UP000050471">
    <property type="component" value="Unassembled WGS sequence"/>
</dbReference>
<sequence length="437" mass="48034">MTQPSPTSPFSARRPLTLGILALIFLIGGFGSWSLLASISGAVIIPGAIEVEQNRQIVQHPDGGVVADIKVKEGDLVEAGEVLIRLDATLLQSRLNVVEGQYFELLARSARLVAERDNLDTLSFAPELLNAAQTHPDIAALVAGQERLFVSRRATRASQTEQLRKRAGQINSQISGLQAQETALNRQLELIRAELASQKSLLEKGLTQASRVLALQREEASLAGRIGELIAGRAQAAGRMTEIELQITQLAAQGREEAISALRDMETTRLELAEQRISLREQMRRLDIRAPVSGVVHGMQIFAERSVLRPADTVLFLVPQDRPLRIAAQVSPLHIDQVHVGQEVRLQFSTFSTRTPPDLLGTVVTVSPDAFRNESTGESFYRVEIALKEGEIQKLPEGATLLPGMPVTGFARTQEQTPFAYLVKPFTDYFTKAFRDR</sequence>
<dbReference type="Pfam" id="PF26002">
    <property type="entry name" value="Beta-barrel_AprE"/>
    <property type="match status" value="1"/>
</dbReference>
<keyword evidence="8" id="KW-0472">Membrane</keyword>
<keyword evidence="4 9" id="KW-1003">Cell membrane</keyword>
<evidence type="ECO:0000256" key="1">
    <source>
        <dbReference type="ARBA" id="ARBA00004377"/>
    </source>
</evidence>
<accession>A0A0P7I6C1</accession>
<dbReference type="Pfam" id="PF25994">
    <property type="entry name" value="HH_AprE"/>
    <property type="match status" value="1"/>
</dbReference>
<dbReference type="NCBIfam" id="TIGR01843">
    <property type="entry name" value="type_I_hlyD"/>
    <property type="match status" value="1"/>
</dbReference>
<proteinExistence type="inferred from homology"/>
<evidence type="ECO:0000259" key="10">
    <source>
        <dbReference type="Pfam" id="PF25994"/>
    </source>
</evidence>
<dbReference type="InterPro" id="IPR050739">
    <property type="entry name" value="MFP"/>
</dbReference>
<evidence type="ECO:0000313" key="13">
    <source>
        <dbReference type="Proteomes" id="UP000050471"/>
    </source>
</evidence>
<dbReference type="InterPro" id="IPR058781">
    <property type="entry name" value="HH_AprE-like"/>
</dbReference>
<evidence type="ECO:0000259" key="11">
    <source>
        <dbReference type="Pfam" id="PF26002"/>
    </source>
</evidence>
<dbReference type="STRING" id="154981.AKJ29_06905"/>
<dbReference type="PANTHER" id="PTHR30386">
    <property type="entry name" value="MEMBRANE FUSION SUBUNIT OF EMRAB-TOLC MULTIDRUG EFFLUX PUMP"/>
    <property type="match status" value="1"/>
</dbReference>
<dbReference type="PANTHER" id="PTHR30386:SF17">
    <property type="entry name" value="ALKALINE PROTEASE SECRETION PROTEIN APRE"/>
    <property type="match status" value="1"/>
</dbReference>
<protein>
    <recommendedName>
        <fullName evidence="9">Membrane fusion protein (MFP) family protein</fullName>
    </recommendedName>
</protein>
<dbReference type="AlphaFoldDB" id="A0A0P7I6C1"/>
<evidence type="ECO:0000256" key="6">
    <source>
        <dbReference type="ARBA" id="ARBA00022692"/>
    </source>
</evidence>
<keyword evidence="5 9" id="KW-0997">Cell inner membrane</keyword>
<feature type="domain" description="AprE-like beta-barrel" evidence="11">
    <location>
        <begin position="324"/>
        <end position="413"/>
    </location>
</feature>
<dbReference type="GO" id="GO:0005886">
    <property type="term" value="C:plasma membrane"/>
    <property type="evidence" value="ECO:0007669"/>
    <property type="project" value="UniProtKB-SubCell"/>
</dbReference>
<feature type="domain" description="AprE-like long alpha-helical hairpin" evidence="10">
    <location>
        <begin position="92"/>
        <end position="281"/>
    </location>
</feature>
<dbReference type="Gene3D" id="2.40.30.170">
    <property type="match status" value="1"/>
</dbReference>
<keyword evidence="7" id="KW-1133">Transmembrane helix</keyword>
<keyword evidence="6" id="KW-0812">Transmembrane</keyword>
<evidence type="ECO:0000256" key="4">
    <source>
        <dbReference type="ARBA" id="ARBA00022475"/>
    </source>
</evidence>
<dbReference type="OrthoDB" id="9810980at2"/>